<feature type="transmembrane region" description="Helical" evidence="9">
    <location>
        <begin position="184"/>
        <end position="204"/>
    </location>
</feature>
<dbReference type="Proteomes" id="UP001289135">
    <property type="component" value="Unassembled WGS sequence"/>
</dbReference>
<feature type="domain" description="Major facilitator superfamily (MFS) profile" evidence="10">
    <location>
        <begin position="88"/>
        <end position="496"/>
    </location>
</feature>
<dbReference type="RefSeq" id="WP_322498631.1">
    <property type="nucleotide sequence ID" value="NZ_JARGYU010000001.1"/>
</dbReference>
<evidence type="ECO:0000256" key="1">
    <source>
        <dbReference type="ARBA" id="ARBA00004429"/>
    </source>
</evidence>
<feature type="transmembrane region" description="Helical" evidence="9">
    <location>
        <begin position="125"/>
        <end position="152"/>
    </location>
</feature>
<dbReference type="InterPro" id="IPR051084">
    <property type="entry name" value="H+-coupled_symporters"/>
</dbReference>
<keyword evidence="7 9" id="KW-0472">Membrane</keyword>
<organism evidence="11 12">
    <name type="scientific">Lyticum sinuosum</name>
    <dbReference type="NCBI Taxonomy" id="1332059"/>
    <lineage>
        <taxon>Bacteria</taxon>
        <taxon>Pseudomonadati</taxon>
        <taxon>Pseudomonadota</taxon>
        <taxon>Alphaproteobacteria</taxon>
        <taxon>Rickettsiales</taxon>
        <taxon>Lyticum</taxon>
    </lineage>
</organism>
<sequence>MTKINLNNKKNPQKNHNDLSDHIIEDKILNSDIKSNSNILTINKTKQNTKTKKNIKKSNKKNILNNTNNANNTTNNSDEISDAGKRKIISTTIIGNIVEYYDFGMYAVFAAKIGNIFFPGDDENFSLLLSFIVFAIGFIMRPLGAVVFGYVGDKFGRKVALRMSISGMAISTIGMALLPSYNSIGIIAPILLVIIRLIQGLCIGGEGTGSAIYIIEHMNEKKSSLVGSLVMSSNYLGTLIAYGVGIMIEKFFGIDDITWRYGFGLGALAGLIGTYFRSKNGESPVFHKLKETKALIKKPFSEIFKKKKLVSFSIITSTGAAVSLSYLIRGYMNSFYTEILHYSPIEAMYFTCFALLLIVILLPIFGIISDIIGCKNMLMVAAFSIAMWSLQQFLLIIDDSNYNKFMGITLLSVLCAAMSAPLYPYAIMSFPPELRYSGVSLSYNLGNALFGGTTPLICAILVEKFGILGPAYYITGTSAIFIITNLSIIIFLHRIRQRKSFFLLKKSSKKNY</sequence>
<feature type="transmembrane region" description="Helical" evidence="9">
    <location>
        <begin position="471"/>
        <end position="492"/>
    </location>
</feature>
<evidence type="ECO:0000313" key="11">
    <source>
        <dbReference type="EMBL" id="MDZ5761213.1"/>
    </source>
</evidence>
<protein>
    <submittedName>
        <fullName evidence="11">MFS transporter</fullName>
    </submittedName>
</protein>
<feature type="compositionally biased region" description="Low complexity" evidence="8">
    <location>
        <begin position="61"/>
        <end position="76"/>
    </location>
</feature>
<dbReference type="InterPro" id="IPR036259">
    <property type="entry name" value="MFS_trans_sf"/>
</dbReference>
<dbReference type="AlphaFoldDB" id="A0AAE4VKR2"/>
<feature type="transmembrane region" description="Helical" evidence="9">
    <location>
        <begin position="377"/>
        <end position="397"/>
    </location>
</feature>
<dbReference type="SUPFAM" id="SSF103473">
    <property type="entry name" value="MFS general substrate transporter"/>
    <property type="match status" value="1"/>
</dbReference>
<keyword evidence="2" id="KW-0813">Transport</keyword>
<dbReference type="PROSITE" id="PS50850">
    <property type="entry name" value="MFS"/>
    <property type="match status" value="1"/>
</dbReference>
<dbReference type="PANTHER" id="PTHR43528">
    <property type="entry name" value="ALPHA-KETOGLUTARATE PERMEASE"/>
    <property type="match status" value="1"/>
</dbReference>
<name>A0AAE4VKR2_9RICK</name>
<feature type="transmembrane region" description="Helical" evidence="9">
    <location>
        <begin position="444"/>
        <end position="465"/>
    </location>
</feature>
<reference evidence="11" key="1">
    <citation type="submission" date="2023-02" db="EMBL/GenBank/DDBJ databases">
        <title>Host association and intracellularity evolved multiple times independently in the Rickettsiales.</title>
        <authorList>
            <person name="Castelli M."/>
            <person name="Nardi T."/>
            <person name="Gammuto L."/>
            <person name="Bellinzona G."/>
            <person name="Sabaneyeva E."/>
            <person name="Potekhin A."/>
            <person name="Serra V."/>
            <person name="Petroni G."/>
            <person name="Sassera D."/>
        </authorList>
    </citation>
    <scope>NUCLEOTIDE SEQUENCE</scope>
    <source>
        <strain evidence="11">USBL-36I1</strain>
    </source>
</reference>
<evidence type="ECO:0000256" key="3">
    <source>
        <dbReference type="ARBA" id="ARBA00022475"/>
    </source>
</evidence>
<keyword evidence="4 9" id="KW-0812">Transmembrane</keyword>
<evidence type="ECO:0000256" key="7">
    <source>
        <dbReference type="ARBA" id="ARBA00023136"/>
    </source>
</evidence>
<feature type="compositionally biased region" description="Basic residues" evidence="8">
    <location>
        <begin position="50"/>
        <end position="60"/>
    </location>
</feature>
<proteinExistence type="predicted"/>
<evidence type="ECO:0000256" key="8">
    <source>
        <dbReference type="SAM" id="MobiDB-lite"/>
    </source>
</evidence>
<dbReference type="GO" id="GO:0005886">
    <property type="term" value="C:plasma membrane"/>
    <property type="evidence" value="ECO:0007669"/>
    <property type="project" value="UniProtKB-SubCell"/>
</dbReference>
<keyword evidence="6 9" id="KW-1133">Transmembrane helix</keyword>
<feature type="transmembrane region" description="Helical" evidence="9">
    <location>
        <begin position="403"/>
        <end position="423"/>
    </location>
</feature>
<dbReference type="GO" id="GO:0015293">
    <property type="term" value="F:symporter activity"/>
    <property type="evidence" value="ECO:0007669"/>
    <property type="project" value="UniProtKB-KW"/>
</dbReference>
<feature type="transmembrane region" description="Helical" evidence="9">
    <location>
        <begin position="309"/>
        <end position="328"/>
    </location>
</feature>
<evidence type="ECO:0000313" key="12">
    <source>
        <dbReference type="Proteomes" id="UP001289135"/>
    </source>
</evidence>
<feature type="transmembrane region" description="Helical" evidence="9">
    <location>
        <begin position="348"/>
        <end position="368"/>
    </location>
</feature>
<feature type="region of interest" description="Disordered" evidence="8">
    <location>
        <begin position="50"/>
        <end position="80"/>
    </location>
</feature>
<dbReference type="EMBL" id="JARGYU010000001">
    <property type="protein sequence ID" value="MDZ5761213.1"/>
    <property type="molecule type" value="Genomic_DNA"/>
</dbReference>
<dbReference type="PANTHER" id="PTHR43528:SF1">
    <property type="entry name" value="ALPHA-KETOGLUTARATE PERMEASE"/>
    <property type="match status" value="1"/>
</dbReference>
<feature type="transmembrane region" description="Helical" evidence="9">
    <location>
        <begin position="257"/>
        <end position="276"/>
    </location>
</feature>
<accession>A0AAE4VKR2</accession>
<evidence type="ECO:0000256" key="6">
    <source>
        <dbReference type="ARBA" id="ARBA00022989"/>
    </source>
</evidence>
<keyword evidence="3" id="KW-1003">Cell membrane</keyword>
<evidence type="ECO:0000256" key="5">
    <source>
        <dbReference type="ARBA" id="ARBA00022847"/>
    </source>
</evidence>
<dbReference type="InterPro" id="IPR020846">
    <property type="entry name" value="MFS_dom"/>
</dbReference>
<gene>
    <name evidence="11" type="ORF">Lyticum_00381</name>
</gene>
<dbReference type="Pfam" id="PF07690">
    <property type="entry name" value="MFS_1"/>
    <property type="match status" value="1"/>
</dbReference>
<evidence type="ECO:0000256" key="4">
    <source>
        <dbReference type="ARBA" id="ARBA00022692"/>
    </source>
</evidence>
<evidence type="ECO:0000256" key="2">
    <source>
        <dbReference type="ARBA" id="ARBA00022448"/>
    </source>
</evidence>
<feature type="transmembrane region" description="Helical" evidence="9">
    <location>
        <begin position="159"/>
        <end position="178"/>
    </location>
</feature>
<dbReference type="Gene3D" id="1.20.1250.20">
    <property type="entry name" value="MFS general substrate transporter like domains"/>
    <property type="match status" value="2"/>
</dbReference>
<comment type="subcellular location">
    <subcellularLocation>
        <location evidence="1">Cell inner membrane</location>
        <topology evidence="1">Multi-pass membrane protein</topology>
    </subcellularLocation>
</comment>
<keyword evidence="12" id="KW-1185">Reference proteome</keyword>
<dbReference type="InterPro" id="IPR011701">
    <property type="entry name" value="MFS"/>
</dbReference>
<keyword evidence="5" id="KW-0769">Symport</keyword>
<evidence type="ECO:0000256" key="9">
    <source>
        <dbReference type="SAM" id="Phobius"/>
    </source>
</evidence>
<comment type="caution">
    <text evidence="11">The sequence shown here is derived from an EMBL/GenBank/DDBJ whole genome shotgun (WGS) entry which is preliminary data.</text>
</comment>
<feature type="transmembrane region" description="Helical" evidence="9">
    <location>
        <begin position="225"/>
        <end position="245"/>
    </location>
</feature>
<evidence type="ECO:0000259" key="10">
    <source>
        <dbReference type="PROSITE" id="PS50850"/>
    </source>
</evidence>